<dbReference type="PANTHER" id="PTHR15375:SF26">
    <property type="entry name" value="PROTEIN CHIFFON"/>
    <property type="match status" value="1"/>
</dbReference>
<sequence>MFGLFAPKGMQPQSDKQTASKLATTTTAATGTTNSSKQQTGQIASATTTTSSTAVALTQRPKVKVIKSKRPLCHFKFYLDICDHQLTKRIESEIKALGGALEFFLNENITHFITDKTTVPSSTTTNCNNNSISRPATPQTPPVTPNTPQTPNEDAPRNQIGSAVTRKTRQTRADAILSRVRRQQSSNAAPSTPTSTQQSQTPRTPSVGAPTYTVWQTDYAQRFFKRIQTELRDYLEGEKADTHLTTNKKNSNNSAGNNNNNAHLIQLKGSFIKIESIKRNYRPYYHLIKKPDEWPKIDLKSEDGAFRLQAKPKLASGQLPQRMTRKSVGSRTSQRQQQQQRDGEKPEQQPAQHAKVQALKKNSISTTPGSPRSRLPQSHCRELKESSDKQCGVCEICKIEYDTLTVHLQTKDHESFANNAENFIALDTLIQTSADLNKFLTEEVQANRGIEQEDDETEQIRGGEEEEDEEHGNVLCNEMEVDELLCDSAITNTTNNHTPTLDPLRHSPSGDVSRGGRPSPALREKSKRTTKGKHSSEKFHATTPTPATPSPKHSPTKSHGSGSGGTKKATPGSLLELQRLEQAASNSAVAATTPATTATRRKTQNSAVSPPIRAMLPPSSLYKVVETTDVCATPPRGRRGAAAANSTNVDSPSLIVKFQKVRQSELARLNGEAENFMFPKAARSSSELPTDVDRQTTSDRARNSISSASLDSTSEADPVTMPEPVTAKGRRAIAVPKRRKGVMPTTTLLQRQLSTGSTSSSSTGAQQQQQQRFPSAPIQPETQQQVLDQQRPASKQTEKPTTPAAVPEATRKSSRTATAIVTAATASSQLLRAAVEAAKHGKRRYRRRKPLETVTSEKRTAGGRQVAKLEDWMGEQRQDKGKDRSEDEVEPEQNHEDDNDDDDDDEEEEEDEEDDDGSDEDFVISRQSKSQTAPTAIQRVDTREERAARRLSRLTINRSAGELEPLALPLDSHSPEAKSTPNRRGGRVKSQKPTTPKSKQQQQTQQPQQTSPQSFDFTKSERLQKIRYAFEQMPSSELWHRVFMRQDAAEENYYTYFGSTEYCKLPYEMGPIPFERTLPKLPHRCALCPRVEEKEPVKPEEPKQEEQVISNPTATISKATETETGVYKHKKLHLLQRYQLEQQQQQEQLGEPSEMNANAALTLNTTAIPKCDSKASTPELLERDFVPLSERTHVIGRLRADSTQSSTSSSCSTTASGNKPAYRNKQLQRIAELPPRKSPREHASTLALVSCIIRQRQDSQSKTNSEVDEPIIEQQQPETTDLKKLRTPIKQETSAVVSCPSPRTTRSQAATPVEELRFATEISETVKRMRRGQNKYDHSPPVPPPRPATASRSPRGRRPANTPVVASTTQPLVSCSGHSYSRRLQFATRRELPASVLLGKRTKRRNQPNTRIQQGTVNNNANNGGYAPGVRKLPTKKGVLEFEIDAIALRKLDANLKPHLSARLAAWQLDKYLELAGKEYDLDSELIELNSTIPTATANCELRADTQTPPPTDCFTSDFDLCDLLMGAGSGEEDEPTVSGFRRSSQGLYSSAAMQSYYRKRKSLKSNRTGWPSQKKRRSATNGRQMPDQRISFQKIGICVQEDLTKQQLHRIKQEALETEEEQTTTTTTADKVHSQTTRDDNDEDDDEDGSSGGGGNTKDARGDGVMTPPATDVDEQGADTADKNDDAEDEEDEEENVADSIMEDDESVEELQDDEAEIEATDADVEEAGEDDDDDDDDDDVYEDAFEHQQHKQNGDRGNHKEDAFKDCSDEPPAKRSRLQQATPIDASMANVDEDSPGKKVLIALHNTNGHLLSTSTPSTQLARQHQRRTPQLNGSLGSCISPSEKLGDNSDIFTVSSDGLDTDLDLSNTQAGDEHQCPHQTPKRKFDISKYAPPNNGKAASSCAAEAATAAAKSLAISQFLKKEVRVTCRRLRAPFRRFRYRR</sequence>
<keyword evidence="2 4" id="KW-0863">Zinc-finger</keyword>
<feature type="compositionally biased region" description="Acidic residues" evidence="5">
    <location>
        <begin position="1641"/>
        <end position="1650"/>
    </location>
</feature>
<organism evidence="7 8">
    <name type="scientific">Drosophila lebanonensis</name>
    <name type="common">Fruit fly</name>
    <name type="synonym">Scaptodrosophila lebanonensis</name>
    <dbReference type="NCBI Taxonomy" id="7225"/>
    <lineage>
        <taxon>Eukaryota</taxon>
        <taxon>Metazoa</taxon>
        <taxon>Ecdysozoa</taxon>
        <taxon>Arthropoda</taxon>
        <taxon>Hexapoda</taxon>
        <taxon>Insecta</taxon>
        <taxon>Pterygota</taxon>
        <taxon>Neoptera</taxon>
        <taxon>Endopterygota</taxon>
        <taxon>Diptera</taxon>
        <taxon>Brachycera</taxon>
        <taxon>Muscomorpha</taxon>
        <taxon>Ephydroidea</taxon>
        <taxon>Drosophilidae</taxon>
        <taxon>Scaptodrosophila</taxon>
    </lineage>
</organism>
<feature type="compositionally biased region" description="Low complexity" evidence="5">
    <location>
        <begin position="991"/>
        <end position="1014"/>
    </location>
</feature>
<evidence type="ECO:0000313" key="8">
    <source>
        <dbReference type="RefSeq" id="XP_030384282.1"/>
    </source>
</evidence>
<reference evidence="8" key="1">
    <citation type="submission" date="2025-08" db="UniProtKB">
        <authorList>
            <consortium name="RefSeq"/>
        </authorList>
    </citation>
    <scope>IDENTIFICATION</scope>
    <source>
        <strain evidence="8">11010-0011.00</strain>
        <tissue evidence="8">Whole body</tissue>
    </source>
</reference>
<evidence type="ECO:0000256" key="5">
    <source>
        <dbReference type="SAM" id="MobiDB-lite"/>
    </source>
</evidence>
<feature type="compositionally biased region" description="Basic residues" evidence="5">
    <location>
        <begin position="728"/>
        <end position="741"/>
    </location>
</feature>
<feature type="region of interest" description="Disordered" evidence="5">
    <location>
        <begin position="242"/>
        <end position="261"/>
    </location>
</feature>
<feature type="compositionally biased region" description="Low complexity" evidence="5">
    <location>
        <begin position="19"/>
        <end position="33"/>
    </location>
</feature>
<keyword evidence="1" id="KW-0479">Metal-binding</keyword>
<feature type="region of interest" description="Disordered" evidence="5">
    <location>
        <begin position="583"/>
        <end position="615"/>
    </location>
</feature>
<protein>
    <submittedName>
        <fullName evidence="8">Protein chiffon</fullName>
    </submittedName>
</protein>
<evidence type="ECO:0000259" key="6">
    <source>
        <dbReference type="PROSITE" id="PS51265"/>
    </source>
</evidence>
<dbReference type="GeneID" id="115631617"/>
<evidence type="ECO:0000313" key="7">
    <source>
        <dbReference type="Proteomes" id="UP000504634"/>
    </source>
</evidence>
<dbReference type="SMART" id="SM00586">
    <property type="entry name" value="ZnF_DBF"/>
    <property type="match status" value="1"/>
</dbReference>
<dbReference type="GO" id="GO:0003676">
    <property type="term" value="F:nucleic acid binding"/>
    <property type="evidence" value="ECO:0007669"/>
    <property type="project" value="InterPro"/>
</dbReference>
<feature type="region of interest" description="Disordered" evidence="5">
    <location>
        <begin position="309"/>
        <end position="381"/>
    </location>
</feature>
<feature type="domain" description="DBF4-type" evidence="6">
    <location>
        <begin position="387"/>
        <end position="436"/>
    </location>
</feature>
<feature type="region of interest" description="Disordered" evidence="5">
    <location>
        <begin position="1616"/>
        <end position="1794"/>
    </location>
</feature>
<feature type="region of interest" description="Disordered" evidence="5">
    <location>
        <begin position="491"/>
        <end position="570"/>
    </location>
</feature>
<feature type="compositionally biased region" description="Basic and acidic residues" evidence="5">
    <location>
        <begin position="867"/>
        <end position="885"/>
    </location>
</feature>
<feature type="compositionally biased region" description="Polar residues" evidence="5">
    <location>
        <begin position="780"/>
        <end position="795"/>
    </location>
</feature>
<feature type="region of interest" description="Disordered" evidence="5">
    <location>
        <begin position="1866"/>
        <end position="1885"/>
    </location>
</feature>
<feature type="compositionally biased region" description="Low complexity" evidence="5">
    <location>
        <begin position="745"/>
        <end position="772"/>
    </location>
</feature>
<gene>
    <name evidence="8" type="primary">LOC115631617</name>
</gene>
<feature type="compositionally biased region" description="Acidic residues" evidence="5">
    <location>
        <begin position="886"/>
        <end position="922"/>
    </location>
</feature>
<feature type="region of interest" description="Disordered" evidence="5">
    <location>
        <begin position="1561"/>
        <end position="1589"/>
    </location>
</feature>
<keyword evidence="7" id="KW-1185">Reference proteome</keyword>
<dbReference type="InterPro" id="IPR051590">
    <property type="entry name" value="Replication_Regulatory_Kinase"/>
</dbReference>
<dbReference type="FunFam" id="6.10.250.3410:FF:000001">
    <property type="entry name" value="Protein DBF4 homolog A"/>
    <property type="match status" value="1"/>
</dbReference>
<feature type="region of interest" description="Disordered" evidence="5">
    <location>
        <begin position="835"/>
        <end position="1018"/>
    </location>
</feature>
<name>A0A6J2UAT8_DROLE</name>
<feature type="region of interest" description="Disordered" evidence="5">
    <location>
        <begin position="447"/>
        <end position="473"/>
    </location>
</feature>
<feature type="region of interest" description="Disordered" evidence="5">
    <location>
        <begin position="1"/>
        <end position="49"/>
    </location>
</feature>
<dbReference type="InterPro" id="IPR038545">
    <property type="entry name" value="Znf_DBF_sf"/>
</dbReference>
<feature type="region of interest" description="Disordered" evidence="5">
    <location>
        <begin position="1258"/>
        <end position="1370"/>
    </location>
</feature>
<keyword evidence="3" id="KW-0862">Zinc</keyword>
<dbReference type="GO" id="GO:1901987">
    <property type="term" value="P:regulation of cell cycle phase transition"/>
    <property type="evidence" value="ECO:0007669"/>
    <property type="project" value="TreeGrafter"/>
</dbReference>
<dbReference type="GO" id="GO:0008270">
    <property type="term" value="F:zinc ion binding"/>
    <property type="evidence" value="ECO:0007669"/>
    <property type="project" value="UniProtKB-KW"/>
</dbReference>
<dbReference type="CTD" id="34974"/>
<evidence type="ECO:0000256" key="4">
    <source>
        <dbReference type="PROSITE-ProRule" id="PRU00600"/>
    </source>
</evidence>
<feature type="compositionally biased region" description="Basic and acidic residues" evidence="5">
    <location>
        <begin position="1746"/>
        <end position="1775"/>
    </location>
</feature>
<dbReference type="GO" id="GO:0043539">
    <property type="term" value="F:protein serine/threonine kinase activator activity"/>
    <property type="evidence" value="ECO:0007669"/>
    <property type="project" value="TreeGrafter"/>
</dbReference>
<dbReference type="PANTHER" id="PTHR15375">
    <property type="entry name" value="ACTIVATOR OF S-PHASE KINASE-RELATED"/>
    <property type="match status" value="1"/>
</dbReference>
<feature type="region of interest" description="Disordered" evidence="5">
    <location>
        <begin position="117"/>
        <end position="210"/>
    </location>
</feature>
<feature type="compositionally biased region" description="Acidic residues" evidence="5">
    <location>
        <begin position="1686"/>
        <end position="1745"/>
    </location>
</feature>
<feature type="compositionally biased region" description="Low complexity" evidence="5">
    <location>
        <begin position="1202"/>
        <end position="1216"/>
    </location>
</feature>
<dbReference type="Pfam" id="PF07535">
    <property type="entry name" value="zf-DBF"/>
    <property type="match status" value="1"/>
</dbReference>
<dbReference type="OrthoDB" id="21380at2759"/>
<feature type="region of interest" description="Disordered" evidence="5">
    <location>
        <begin position="680"/>
        <end position="820"/>
    </location>
</feature>
<feature type="compositionally biased region" description="Low complexity" evidence="5">
    <location>
        <begin position="541"/>
        <end position="570"/>
    </location>
</feature>
<evidence type="ECO:0000256" key="3">
    <source>
        <dbReference type="ARBA" id="ARBA00022833"/>
    </source>
</evidence>
<feature type="compositionally biased region" description="Low complexity" evidence="5">
    <location>
        <begin position="583"/>
        <end position="598"/>
    </location>
</feature>
<feature type="region of interest" description="Disordered" evidence="5">
    <location>
        <begin position="1816"/>
        <end position="1845"/>
    </location>
</feature>
<feature type="compositionally biased region" description="Basic residues" evidence="5">
    <location>
        <begin position="840"/>
        <end position="849"/>
    </location>
</feature>
<feature type="compositionally biased region" description="Polar residues" evidence="5">
    <location>
        <begin position="1816"/>
        <end position="1843"/>
    </location>
</feature>
<feature type="compositionally biased region" description="Basic and acidic residues" evidence="5">
    <location>
        <begin position="1631"/>
        <end position="1640"/>
    </location>
</feature>
<feature type="compositionally biased region" description="Polar residues" evidence="5">
    <location>
        <begin position="34"/>
        <end position="43"/>
    </location>
</feature>
<feature type="compositionally biased region" description="Polar residues" evidence="5">
    <location>
        <begin position="1290"/>
        <end position="1310"/>
    </location>
</feature>
<dbReference type="PROSITE" id="PS51265">
    <property type="entry name" value="ZF_DBF4"/>
    <property type="match status" value="1"/>
</dbReference>
<feature type="compositionally biased region" description="Basic and acidic residues" evidence="5">
    <location>
        <begin position="691"/>
        <end position="702"/>
    </location>
</feature>
<feature type="region of interest" description="Disordered" evidence="5">
    <location>
        <begin position="1197"/>
        <end position="1224"/>
    </location>
</feature>
<dbReference type="GO" id="GO:0031431">
    <property type="term" value="C:Dbf4-dependent protein kinase complex"/>
    <property type="evidence" value="ECO:0007669"/>
    <property type="project" value="TreeGrafter"/>
</dbReference>
<feature type="compositionally biased region" description="Low complexity" evidence="5">
    <location>
        <begin position="117"/>
        <end position="137"/>
    </location>
</feature>
<dbReference type="Gene3D" id="6.10.250.3410">
    <property type="entry name" value="DBF zinc finger"/>
    <property type="match status" value="1"/>
</dbReference>
<feature type="compositionally biased region" description="Low complexity" evidence="5">
    <location>
        <begin position="185"/>
        <end position="206"/>
    </location>
</feature>
<dbReference type="InterPro" id="IPR006572">
    <property type="entry name" value="Znf_DBF"/>
</dbReference>
<dbReference type="GO" id="GO:0010571">
    <property type="term" value="P:positive regulation of nuclear cell cycle DNA replication"/>
    <property type="evidence" value="ECO:0007669"/>
    <property type="project" value="TreeGrafter"/>
</dbReference>
<feature type="compositionally biased region" description="Polar residues" evidence="5">
    <location>
        <begin position="925"/>
        <end position="935"/>
    </location>
</feature>
<proteinExistence type="predicted"/>
<feature type="compositionally biased region" description="Polar residues" evidence="5">
    <location>
        <begin position="703"/>
        <end position="715"/>
    </location>
</feature>
<dbReference type="Proteomes" id="UP000504634">
    <property type="component" value="Unplaced"/>
</dbReference>
<evidence type="ECO:0000256" key="2">
    <source>
        <dbReference type="ARBA" id="ARBA00022771"/>
    </source>
</evidence>
<feature type="compositionally biased region" description="Low complexity" evidence="5">
    <location>
        <begin position="247"/>
        <end position="261"/>
    </location>
</feature>
<evidence type="ECO:0000256" key="1">
    <source>
        <dbReference type="ARBA" id="ARBA00022723"/>
    </source>
</evidence>
<accession>A0A6J2UAT8</accession>
<dbReference type="RefSeq" id="XP_030384282.1">
    <property type="nucleotide sequence ID" value="XM_030528422.1"/>
</dbReference>
<feature type="compositionally biased region" description="Polar residues" evidence="5">
    <location>
        <begin position="360"/>
        <end position="370"/>
    </location>
</feature>